<proteinExistence type="predicted"/>
<organism evidence="1">
    <name type="scientific">marine metagenome</name>
    <dbReference type="NCBI Taxonomy" id="408172"/>
    <lineage>
        <taxon>unclassified sequences</taxon>
        <taxon>metagenomes</taxon>
        <taxon>ecological metagenomes</taxon>
    </lineage>
</organism>
<accession>A0A382IBB9</accession>
<feature type="non-terminal residue" evidence="1">
    <location>
        <position position="58"/>
    </location>
</feature>
<dbReference type="EMBL" id="UINC01066138">
    <property type="protein sequence ID" value="SVB96527.1"/>
    <property type="molecule type" value="Genomic_DNA"/>
</dbReference>
<name>A0A382IBB9_9ZZZZ</name>
<dbReference type="AlphaFoldDB" id="A0A382IBB9"/>
<gene>
    <name evidence="1" type="ORF">METZ01_LOCUS249381</name>
</gene>
<sequence>MKKDANDHFGRILDGANWGMPINLISNAPNYFIRILKSKIFQTKSSKLSFTMPGLMYS</sequence>
<protein>
    <submittedName>
        <fullName evidence="1">Uncharacterized protein</fullName>
    </submittedName>
</protein>
<reference evidence="1" key="1">
    <citation type="submission" date="2018-05" db="EMBL/GenBank/DDBJ databases">
        <authorList>
            <person name="Lanie J.A."/>
            <person name="Ng W.-L."/>
            <person name="Kazmierczak K.M."/>
            <person name="Andrzejewski T.M."/>
            <person name="Davidsen T.M."/>
            <person name="Wayne K.J."/>
            <person name="Tettelin H."/>
            <person name="Glass J.I."/>
            <person name="Rusch D."/>
            <person name="Podicherti R."/>
            <person name="Tsui H.-C.T."/>
            <person name="Winkler M.E."/>
        </authorList>
    </citation>
    <scope>NUCLEOTIDE SEQUENCE</scope>
</reference>
<evidence type="ECO:0000313" key="1">
    <source>
        <dbReference type="EMBL" id="SVB96527.1"/>
    </source>
</evidence>